<name>A0A6L9ET74_CLOBU</name>
<dbReference type="EMBL" id="WOFV02000085">
    <property type="protein sequence ID" value="NAS19599.1"/>
    <property type="molecule type" value="Genomic_DNA"/>
</dbReference>
<proteinExistence type="predicted"/>
<dbReference type="InterPro" id="IPR040607">
    <property type="entry name" value="ALP_N"/>
</dbReference>
<protein>
    <recommendedName>
        <fullName evidence="1">Actin-like protein N-terminal domain-containing protein</fullName>
    </recommendedName>
</protein>
<dbReference type="SUPFAM" id="SSF53067">
    <property type="entry name" value="Actin-like ATPase domain"/>
    <property type="match status" value="1"/>
</dbReference>
<gene>
    <name evidence="2" type="ORF">GND98_017505</name>
</gene>
<dbReference type="InterPro" id="IPR043129">
    <property type="entry name" value="ATPase_NBD"/>
</dbReference>
<sequence>MENTVLIAVDAGKDTTKYVYKNELGVLQKESFRTKVQEADNFGADVQGKTFKIQLEDKNYMIGDMVSESKLNYDLSKTSIEHKLCVYVAIAKVVLETGINKVKLAVGIPANIYKNEQLKNEYKQYM</sequence>
<accession>A0A6L9ET74</accession>
<organism evidence="2 3">
    <name type="scientific">Clostridium butyricum</name>
    <dbReference type="NCBI Taxonomy" id="1492"/>
    <lineage>
        <taxon>Bacteria</taxon>
        <taxon>Bacillati</taxon>
        <taxon>Bacillota</taxon>
        <taxon>Clostridia</taxon>
        <taxon>Eubacteriales</taxon>
        <taxon>Clostridiaceae</taxon>
        <taxon>Clostridium</taxon>
    </lineage>
</organism>
<dbReference type="Pfam" id="PF17989">
    <property type="entry name" value="ALP_N"/>
    <property type="match status" value="1"/>
</dbReference>
<dbReference type="Gene3D" id="3.30.420.40">
    <property type="match status" value="1"/>
</dbReference>
<evidence type="ECO:0000313" key="2">
    <source>
        <dbReference type="EMBL" id="NAS19599.1"/>
    </source>
</evidence>
<dbReference type="Proteomes" id="UP000474042">
    <property type="component" value="Unassembled WGS sequence"/>
</dbReference>
<comment type="caution">
    <text evidence="2">The sequence shown here is derived from an EMBL/GenBank/DDBJ whole genome shotgun (WGS) entry which is preliminary data.</text>
</comment>
<feature type="domain" description="Actin-like protein N-terminal" evidence="1">
    <location>
        <begin position="8"/>
        <end position="125"/>
    </location>
</feature>
<dbReference type="AlphaFoldDB" id="A0A6L9ET74"/>
<reference evidence="2 3" key="1">
    <citation type="submission" date="2020-01" db="EMBL/GenBank/DDBJ databases">
        <title>Genome sequence of a 1,3-propanediol producer, Clostridium butyricum S3.</title>
        <authorList>
            <person name="Zhou J."/>
        </authorList>
    </citation>
    <scope>NUCLEOTIDE SEQUENCE [LARGE SCALE GENOMIC DNA]</scope>
    <source>
        <strain evidence="2 3">S3</strain>
    </source>
</reference>
<evidence type="ECO:0000313" key="3">
    <source>
        <dbReference type="Proteomes" id="UP000474042"/>
    </source>
</evidence>
<evidence type="ECO:0000259" key="1">
    <source>
        <dbReference type="Pfam" id="PF17989"/>
    </source>
</evidence>